<dbReference type="Gene3D" id="3.40.50.12370">
    <property type="match status" value="1"/>
</dbReference>
<dbReference type="EMBL" id="SIRT01000004">
    <property type="protein sequence ID" value="TBN04351.1"/>
    <property type="molecule type" value="Genomic_DNA"/>
</dbReference>
<accession>A0A4Q9FFE1</accession>
<evidence type="ECO:0000313" key="3">
    <source>
        <dbReference type="EMBL" id="TBN04351.1"/>
    </source>
</evidence>
<dbReference type="SUPFAM" id="SSF52402">
    <property type="entry name" value="Adenine nucleotide alpha hydrolases-like"/>
    <property type="match status" value="2"/>
</dbReference>
<organism evidence="3 4">
    <name type="scientific">Hyunsoonleella flava</name>
    <dbReference type="NCBI Taxonomy" id="2527939"/>
    <lineage>
        <taxon>Bacteria</taxon>
        <taxon>Pseudomonadati</taxon>
        <taxon>Bacteroidota</taxon>
        <taxon>Flavobacteriia</taxon>
        <taxon>Flavobacteriales</taxon>
        <taxon>Flavobacteriaceae</taxon>
    </lineage>
</organism>
<dbReference type="PRINTS" id="PR01438">
    <property type="entry name" value="UNVRSLSTRESS"/>
</dbReference>
<feature type="domain" description="UspA" evidence="2">
    <location>
        <begin position="1"/>
        <end position="144"/>
    </location>
</feature>
<evidence type="ECO:0000259" key="2">
    <source>
        <dbReference type="Pfam" id="PF00582"/>
    </source>
</evidence>
<sequence>MKNILLLTDFSECSINAMHYALQLLKGNVCNFYVLHVQRSSSYASDDLILSRDSIYDAIIKKSKLKLMKLVNKFKNEIEDENYIYKIVVDFDSLTDAIKQMKASKEIDLIVMGTNGVTGAKEVIFGSNTINVIRKIDCSTLVIPEEFEYRIPKEVLLPLDLNDSLSSSAFAHVLEFVNRFSNALHFLRINPSNEDSEEERIDNEQLNYSLKEINHKYHSIKSVPMHYAVSTYVQTNAIDILILLVQKETLFERFFTGSSTTQISNKIDVPLLIFHS</sequence>
<dbReference type="Proteomes" id="UP000291142">
    <property type="component" value="Unassembled WGS sequence"/>
</dbReference>
<comment type="similarity">
    <text evidence="1">Belongs to the universal stress protein A family.</text>
</comment>
<gene>
    <name evidence="3" type="ORF">EYD45_06955</name>
</gene>
<dbReference type="Pfam" id="PF00582">
    <property type="entry name" value="Usp"/>
    <property type="match status" value="1"/>
</dbReference>
<proteinExistence type="inferred from homology"/>
<dbReference type="InterPro" id="IPR006016">
    <property type="entry name" value="UspA"/>
</dbReference>
<protein>
    <submittedName>
        <fullName evidence="3">Universal stress protein</fullName>
    </submittedName>
</protein>
<dbReference type="OrthoDB" id="9788959at2"/>
<dbReference type="InterPro" id="IPR006015">
    <property type="entry name" value="Universal_stress_UspA"/>
</dbReference>
<evidence type="ECO:0000313" key="4">
    <source>
        <dbReference type="Proteomes" id="UP000291142"/>
    </source>
</evidence>
<comment type="caution">
    <text evidence="3">The sequence shown here is derived from an EMBL/GenBank/DDBJ whole genome shotgun (WGS) entry which is preliminary data.</text>
</comment>
<dbReference type="PANTHER" id="PTHR46268:SF6">
    <property type="entry name" value="UNIVERSAL STRESS PROTEIN UP12"/>
    <property type="match status" value="1"/>
</dbReference>
<evidence type="ECO:0000256" key="1">
    <source>
        <dbReference type="ARBA" id="ARBA00008791"/>
    </source>
</evidence>
<keyword evidence="4" id="KW-1185">Reference proteome</keyword>
<dbReference type="AlphaFoldDB" id="A0A4Q9FFE1"/>
<dbReference type="PANTHER" id="PTHR46268">
    <property type="entry name" value="STRESS RESPONSE PROTEIN NHAX"/>
    <property type="match status" value="1"/>
</dbReference>
<dbReference type="CDD" id="cd00293">
    <property type="entry name" value="USP-like"/>
    <property type="match status" value="1"/>
</dbReference>
<name>A0A4Q9FFE1_9FLAO</name>
<dbReference type="RefSeq" id="WP_130963821.1">
    <property type="nucleotide sequence ID" value="NZ_SIRT01000004.1"/>
</dbReference>
<reference evidence="3 4" key="1">
    <citation type="submission" date="2019-02" db="EMBL/GenBank/DDBJ databases">
        <title>Hyunsoonleella sp., isolated from marine sediment.</title>
        <authorList>
            <person name="Liu B.-T."/>
        </authorList>
    </citation>
    <scope>NUCLEOTIDE SEQUENCE [LARGE SCALE GENOMIC DNA]</scope>
    <source>
        <strain evidence="3 4">T58</strain>
    </source>
</reference>